<name>X1CP65_9ZZZZ</name>
<reference evidence="1" key="1">
    <citation type="journal article" date="2014" name="Front. Microbiol.">
        <title>High frequency of phylogenetically diverse reductive dehalogenase-homologous genes in deep subseafloor sedimentary metagenomes.</title>
        <authorList>
            <person name="Kawai M."/>
            <person name="Futagami T."/>
            <person name="Toyoda A."/>
            <person name="Takaki Y."/>
            <person name="Nishi S."/>
            <person name="Hori S."/>
            <person name="Arai W."/>
            <person name="Tsubouchi T."/>
            <person name="Morono Y."/>
            <person name="Uchiyama I."/>
            <person name="Ito T."/>
            <person name="Fujiyama A."/>
            <person name="Inagaki F."/>
            <person name="Takami H."/>
        </authorList>
    </citation>
    <scope>NUCLEOTIDE SEQUENCE</scope>
    <source>
        <strain evidence="1">Expedition CK06-06</strain>
    </source>
</reference>
<organism evidence="1">
    <name type="scientific">marine sediment metagenome</name>
    <dbReference type="NCBI Taxonomy" id="412755"/>
    <lineage>
        <taxon>unclassified sequences</taxon>
        <taxon>metagenomes</taxon>
        <taxon>ecological metagenomes</taxon>
    </lineage>
</organism>
<proteinExistence type="predicted"/>
<evidence type="ECO:0000313" key="1">
    <source>
        <dbReference type="EMBL" id="GAG97933.1"/>
    </source>
</evidence>
<feature type="non-terminal residue" evidence="1">
    <location>
        <position position="1"/>
    </location>
</feature>
<comment type="caution">
    <text evidence="1">The sequence shown here is derived from an EMBL/GenBank/DDBJ whole genome shotgun (WGS) entry which is preliminary data.</text>
</comment>
<gene>
    <name evidence="1" type="ORF">S01H4_41278</name>
</gene>
<sequence>SPGWHAKREREEIRKGSPRLWTALENEEHIS</sequence>
<dbReference type="EMBL" id="BART01022560">
    <property type="protein sequence ID" value="GAG97933.1"/>
    <property type="molecule type" value="Genomic_DNA"/>
</dbReference>
<protein>
    <submittedName>
        <fullName evidence="1">Uncharacterized protein</fullName>
    </submittedName>
</protein>
<dbReference type="AlphaFoldDB" id="X1CP65"/>
<accession>X1CP65</accession>